<dbReference type="GO" id="GO:0005634">
    <property type="term" value="C:nucleus"/>
    <property type="evidence" value="ECO:0007669"/>
    <property type="project" value="TreeGrafter"/>
</dbReference>
<evidence type="ECO:0000313" key="3">
    <source>
        <dbReference type="EMBL" id="GJN15206.1"/>
    </source>
</evidence>
<name>A0AAV5DY60_ELECO</name>
<dbReference type="InterPro" id="IPR044823">
    <property type="entry name" value="ASIL1/2-like"/>
</dbReference>
<evidence type="ECO:0000256" key="1">
    <source>
        <dbReference type="SAM" id="MobiDB-lite"/>
    </source>
</evidence>
<dbReference type="InterPro" id="IPR044822">
    <property type="entry name" value="Myb_DNA-bind_4"/>
</dbReference>
<feature type="region of interest" description="Disordered" evidence="1">
    <location>
        <begin position="69"/>
        <end position="102"/>
    </location>
</feature>
<reference evidence="3" key="2">
    <citation type="submission" date="2021-12" db="EMBL/GenBank/DDBJ databases">
        <title>Resequencing data analysis of finger millet.</title>
        <authorList>
            <person name="Hatakeyama M."/>
            <person name="Aluri S."/>
            <person name="Balachadran M.T."/>
            <person name="Sivarajan S.R."/>
            <person name="Poveda L."/>
            <person name="Shimizu-Inatsugi R."/>
            <person name="Schlapbach R."/>
            <person name="Sreeman S.M."/>
            <person name="Shimizu K.K."/>
        </authorList>
    </citation>
    <scope>NUCLEOTIDE SEQUENCE</scope>
</reference>
<accession>A0AAV5DY60</accession>
<feature type="compositionally biased region" description="Basic and acidic residues" evidence="1">
    <location>
        <begin position="87"/>
        <end position="101"/>
    </location>
</feature>
<organism evidence="3 4">
    <name type="scientific">Eleusine coracana subsp. coracana</name>
    <dbReference type="NCBI Taxonomy" id="191504"/>
    <lineage>
        <taxon>Eukaryota</taxon>
        <taxon>Viridiplantae</taxon>
        <taxon>Streptophyta</taxon>
        <taxon>Embryophyta</taxon>
        <taxon>Tracheophyta</taxon>
        <taxon>Spermatophyta</taxon>
        <taxon>Magnoliopsida</taxon>
        <taxon>Liliopsida</taxon>
        <taxon>Poales</taxon>
        <taxon>Poaceae</taxon>
        <taxon>PACMAD clade</taxon>
        <taxon>Chloridoideae</taxon>
        <taxon>Cynodonteae</taxon>
        <taxon>Eleusininae</taxon>
        <taxon>Eleusine</taxon>
    </lineage>
</organism>
<dbReference type="AlphaFoldDB" id="A0AAV5DY60"/>
<feature type="domain" description="Myb/SANT-like DNA-binding" evidence="2">
    <location>
        <begin position="31"/>
        <end position="79"/>
    </location>
</feature>
<feature type="compositionally biased region" description="Gly residues" evidence="1">
    <location>
        <begin position="9"/>
        <end position="18"/>
    </location>
</feature>
<gene>
    <name evidence="3" type="primary">gb02100</name>
    <name evidence="3" type="ORF">PR202_gb02100</name>
</gene>
<feature type="region of interest" description="Disordered" evidence="1">
    <location>
        <begin position="1"/>
        <end position="29"/>
    </location>
</feature>
<comment type="caution">
    <text evidence="3">The sequence shown here is derived from an EMBL/GenBank/DDBJ whole genome shotgun (WGS) entry which is preliminary data.</text>
</comment>
<dbReference type="Pfam" id="PF13837">
    <property type="entry name" value="Myb_DNA-bind_4"/>
    <property type="match status" value="1"/>
</dbReference>
<evidence type="ECO:0000259" key="2">
    <source>
        <dbReference type="Pfam" id="PF13837"/>
    </source>
</evidence>
<dbReference type="PANTHER" id="PTHR31307:SF16">
    <property type="entry name" value="OS05G0560600 PROTEIN"/>
    <property type="match status" value="1"/>
</dbReference>
<dbReference type="EMBL" id="BQKI01000071">
    <property type="protein sequence ID" value="GJN15206.1"/>
    <property type="molecule type" value="Genomic_DNA"/>
</dbReference>
<keyword evidence="4" id="KW-1185">Reference proteome</keyword>
<dbReference type="GO" id="GO:0000976">
    <property type="term" value="F:transcription cis-regulatory region binding"/>
    <property type="evidence" value="ECO:0007669"/>
    <property type="project" value="TreeGrafter"/>
</dbReference>
<sequence>MAMAAAAAGRGGGGGGGKLPPPNPNLPYREDCWSDGETAALVSAWGTRYIDLNRGNLRQKQWQEVADAVNSRRGASRAAARRAHRRPVQEPRRHAQEEVQGRARAQRALRLVLLPRARPTRRTHPQRLRLQEALAVGGPAIRPARPPPAHNKEASLSLAVAAVPAAAYGGKASPNGFAAAQLPSRLSATFCCPHPARGCGGGSRDVC</sequence>
<protein>
    <recommendedName>
        <fullName evidence="2">Myb/SANT-like DNA-binding domain-containing protein</fullName>
    </recommendedName>
</protein>
<proteinExistence type="predicted"/>
<dbReference type="Proteomes" id="UP001054889">
    <property type="component" value="Unassembled WGS sequence"/>
</dbReference>
<evidence type="ECO:0000313" key="4">
    <source>
        <dbReference type="Proteomes" id="UP001054889"/>
    </source>
</evidence>
<dbReference type="PANTHER" id="PTHR31307">
    <property type="entry name" value="TRIHELIX TRANSCRIPTION FACTOR ASIL2"/>
    <property type="match status" value="1"/>
</dbReference>
<reference evidence="3" key="1">
    <citation type="journal article" date="2018" name="DNA Res.">
        <title>Multiple hybrid de novo genome assembly of finger millet, an orphan allotetraploid crop.</title>
        <authorList>
            <person name="Hatakeyama M."/>
            <person name="Aluri S."/>
            <person name="Balachadran M.T."/>
            <person name="Sivarajan S.R."/>
            <person name="Patrignani A."/>
            <person name="Gruter S."/>
            <person name="Poveda L."/>
            <person name="Shimizu-Inatsugi R."/>
            <person name="Baeten J."/>
            <person name="Francoijs K.J."/>
            <person name="Nataraja K.N."/>
            <person name="Reddy Y.A.N."/>
            <person name="Phadnis S."/>
            <person name="Ravikumar R.L."/>
            <person name="Schlapbach R."/>
            <person name="Sreeman S.M."/>
            <person name="Shimizu K.K."/>
        </authorList>
    </citation>
    <scope>NUCLEOTIDE SEQUENCE</scope>
</reference>